<gene>
    <name evidence="2" type="ORF">V1478_011636</name>
</gene>
<reference evidence="2 3" key="1">
    <citation type="journal article" date="2024" name="Ann. Entomol. Soc. Am.">
        <title>Genomic analyses of the southern and eastern yellowjacket wasps (Hymenoptera: Vespidae) reveal evolutionary signatures of social life.</title>
        <authorList>
            <person name="Catto M.A."/>
            <person name="Caine P.B."/>
            <person name="Orr S.E."/>
            <person name="Hunt B.G."/>
            <person name="Goodisman M.A.D."/>
        </authorList>
    </citation>
    <scope>NUCLEOTIDE SEQUENCE [LARGE SCALE GENOMIC DNA]</scope>
    <source>
        <strain evidence="2">233</strain>
        <tissue evidence="2">Head and thorax</tissue>
    </source>
</reference>
<comment type="caution">
    <text evidence="2">The sequence shown here is derived from an EMBL/GenBank/DDBJ whole genome shotgun (WGS) entry which is preliminary data.</text>
</comment>
<accession>A0ABD2AF23</accession>
<name>A0ABD2AF23_VESSQ</name>
<keyword evidence="1" id="KW-0472">Membrane</keyword>
<evidence type="ECO:0000256" key="1">
    <source>
        <dbReference type="SAM" id="Phobius"/>
    </source>
</evidence>
<proteinExistence type="predicted"/>
<dbReference type="Proteomes" id="UP001607302">
    <property type="component" value="Unassembled WGS sequence"/>
</dbReference>
<evidence type="ECO:0000313" key="2">
    <source>
        <dbReference type="EMBL" id="KAL2719217.1"/>
    </source>
</evidence>
<organism evidence="2 3">
    <name type="scientific">Vespula squamosa</name>
    <name type="common">Southern yellow jacket</name>
    <name type="synonym">Wasp</name>
    <dbReference type="NCBI Taxonomy" id="30214"/>
    <lineage>
        <taxon>Eukaryota</taxon>
        <taxon>Metazoa</taxon>
        <taxon>Ecdysozoa</taxon>
        <taxon>Arthropoda</taxon>
        <taxon>Hexapoda</taxon>
        <taxon>Insecta</taxon>
        <taxon>Pterygota</taxon>
        <taxon>Neoptera</taxon>
        <taxon>Endopterygota</taxon>
        <taxon>Hymenoptera</taxon>
        <taxon>Apocrita</taxon>
        <taxon>Aculeata</taxon>
        <taxon>Vespoidea</taxon>
        <taxon>Vespidae</taxon>
        <taxon>Vespinae</taxon>
        <taxon>Vespula</taxon>
    </lineage>
</organism>
<keyword evidence="1" id="KW-1133">Transmembrane helix</keyword>
<feature type="transmembrane region" description="Helical" evidence="1">
    <location>
        <begin position="64"/>
        <end position="87"/>
    </location>
</feature>
<evidence type="ECO:0000313" key="3">
    <source>
        <dbReference type="Proteomes" id="UP001607302"/>
    </source>
</evidence>
<feature type="transmembrane region" description="Helical" evidence="1">
    <location>
        <begin position="94"/>
        <end position="113"/>
    </location>
</feature>
<feature type="transmembrane region" description="Helical" evidence="1">
    <location>
        <begin position="7"/>
        <end position="27"/>
    </location>
</feature>
<protein>
    <submittedName>
        <fullName evidence="2">Uncharacterized protein</fullName>
    </submittedName>
</protein>
<dbReference type="AlphaFoldDB" id="A0ABD2AF23"/>
<keyword evidence="1" id="KW-0812">Transmembrane</keyword>
<keyword evidence="3" id="KW-1185">Reference proteome</keyword>
<dbReference type="EMBL" id="JAUDFV010000151">
    <property type="protein sequence ID" value="KAL2719217.1"/>
    <property type="molecule type" value="Genomic_DNA"/>
</dbReference>
<sequence length="132" mass="15440">MHIFAILNLYCHVFCIIILCIGNKTIFTLTSFHLHIELYIYISSHQLCDRLNVVINICDCASTIAALIVNCNSCFVYEIMIIIICSIKYCEKIYWSYECALYYSSVIILLYILNQAGNFRRYTCIYDIFNII</sequence>